<sequence length="158" mass="17683">MHSLRFKENYKLHLTMAFTALKINFFCGVMVIGFPELDIIPTIKSISIYLSFASVILMNISSLSFYLYAKRKKDINIAVALGVEIGAVSLLFIGLPIILEQLIIIDFSTCTVISTIFFSNIYMGIAPLITVYLVDRKKKRNCSKLTGKSTSTGQRKLS</sequence>
<keyword evidence="1" id="KW-0472">Membrane</keyword>
<dbReference type="RefSeq" id="WP_262564349.1">
    <property type="nucleotide sequence ID" value="NZ_JAPFCC010000001.1"/>
</dbReference>
<evidence type="ECO:0000313" key="3">
    <source>
        <dbReference type="Proteomes" id="UP001209854"/>
    </source>
</evidence>
<dbReference type="Proteomes" id="UP001209854">
    <property type="component" value="Unassembled WGS sequence"/>
</dbReference>
<protein>
    <submittedName>
        <fullName evidence="2">Uncharacterized protein</fullName>
    </submittedName>
</protein>
<organism evidence="2 3">
    <name type="scientific">Endozoicomonas gorgoniicola</name>
    <dbReference type="NCBI Taxonomy" id="1234144"/>
    <lineage>
        <taxon>Bacteria</taxon>
        <taxon>Pseudomonadati</taxon>
        <taxon>Pseudomonadota</taxon>
        <taxon>Gammaproteobacteria</taxon>
        <taxon>Oceanospirillales</taxon>
        <taxon>Endozoicomonadaceae</taxon>
        <taxon>Endozoicomonas</taxon>
    </lineage>
</organism>
<accession>A0ABT3MYY9</accession>
<proteinExistence type="predicted"/>
<feature type="transmembrane region" description="Helical" evidence="1">
    <location>
        <begin position="12"/>
        <end position="34"/>
    </location>
</feature>
<feature type="transmembrane region" description="Helical" evidence="1">
    <location>
        <begin position="75"/>
        <end position="99"/>
    </location>
</feature>
<evidence type="ECO:0000256" key="1">
    <source>
        <dbReference type="SAM" id="Phobius"/>
    </source>
</evidence>
<keyword evidence="1" id="KW-1133">Transmembrane helix</keyword>
<comment type="caution">
    <text evidence="2">The sequence shown here is derived from an EMBL/GenBank/DDBJ whole genome shotgun (WGS) entry which is preliminary data.</text>
</comment>
<keyword evidence="3" id="KW-1185">Reference proteome</keyword>
<gene>
    <name evidence="2" type="ORF">NX722_18630</name>
</gene>
<feature type="transmembrane region" description="Helical" evidence="1">
    <location>
        <begin position="111"/>
        <end position="134"/>
    </location>
</feature>
<keyword evidence="1" id="KW-0812">Transmembrane</keyword>
<evidence type="ECO:0000313" key="2">
    <source>
        <dbReference type="EMBL" id="MCW7554597.1"/>
    </source>
</evidence>
<dbReference type="EMBL" id="JAPFCC010000001">
    <property type="protein sequence ID" value="MCW7554597.1"/>
    <property type="molecule type" value="Genomic_DNA"/>
</dbReference>
<feature type="transmembrane region" description="Helical" evidence="1">
    <location>
        <begin position="46"/>
        <end position="68"/>
    </location>
</feature>
<reference evidence="2 3" key="1">
    <citation type="submission" date="2022-10" db="EMBL/GenBank/DDBJ databases">
        <title>High-quality genome sequences of two octocoral-associated bacteria, Endozoicomonas euniceicola EF212 and Endozoicomonas gorgoniicola PS125.</title>
        <authorList>
            <person name="Chiou Y.-J."/>
            <person name="Chen Y.-H."/>
        </authorList>
    </citation>
    <scope>NUCLEOTIDE SEQUENCE [LARGE SCALE GENOMIC DNA]</scope>
    <source>
        <strain evidence="2 3">PS125</strain>
    </source>
</reference>
<name>A0ABT3MYY9_9GAMM</name>